<dbReference type="Pfam" id="PF24101">
    <property type="entry name" value="WHD_GTF3C1"/>
    <property type="match status" value="1"/>
</dbReference>
<dbReference type="Pfam" id="PF23704">
    <property type="entry name" value="WHD_GTF3C1_N"/>
    <property type="match status" value="1"/>
</dbReference>
<evidence type="ECO:0000256" key="5">
    <source>
        <dbReference type="ARBA" id="ARBA00023242"/>
    </source>
</evidence>
<organism evidence="13">
    <name type="scientific">Zea mays</name>
    <name type="common">Maize</name>
    <dbReference type="NCBI Taxonomy" id="4577"/>
    <lineage>
        <taxon>Eukaryota</taxon>
        <taxon>Viridiplantae</taxon>
        <taxon>Streptophyta</taxon>
        <taxon>Embryophyta</taxon>
        <taxon>Tracheophyta</taxon>
        <taxon>Spermatophyta</taxon>
        <taxon>Magnoliopsida</taxon>
        <taxon>Liliopsida</taxon>
        <taxon>Poales</taxon>
        <taxon>Poaceae</taxon>
        <taxon>PACMAD clade</taxon>
        <taxon>Panicoideae</taxon>
        <taxon>Andropogonodae</taxon>
        <taxon>Andropogoneae</taxon>
        <taxon>Tripsacinae</taxon>
        <taxon>Zea</taxon>
    </lineage>
</organism>
<dbReference type="InterPro" id="IPR044210">
    <property type="entry name" value="Tfc3-like"/>
</dbReference>
<keyword evidence="3" id="KW-0238">DNA-binding</keyword>
<feature type="domain" description="DUF7646" evidence="11">
    <location>
        <begin position="306"/>
        <end position="388"/>
    </location>
</feature>
<reference evidence="13" key="1">
    <citation type="journal article" date="2018" name="Nat. Genet.">
        <title>Extensive intraspecific gene order and gene structural variations between Mo17 and other maize genomes.</title>
        <authorList>
            <person name="Sun S."/>
            <person name="Zhou Y."/>
            <person name="Chen J."/>
            <person name="Shi J."/>
            <person name="Zhao H."/>
            <person name="Zhao H."/>
            <person name="Song W."/>
            <person name="Zhang M."/>
            <person name="Cui Y."/>
            <person name="Dong X."/>
            <person name="Liu H."/>
            <person name="Ma X."/>
            <person name="Jiao Y."/>
            <person name="Wang B."/>
            <person name="Wei X."/>
            <person name="Stein J.C."/>
            <person name="Glaubitz J.C."/>
            <person name="Lu F."/>
            <person name="Yu G."/>
            <person name="Liang C."/>
            <person name="Fengler K."/>
            <person name="Li B."/>
            <person name="Rafalski A."/>
            <person name="Schnable P.S."/>
            <person name="Ware D.H."/>
            <person name="Buckler E.S."/>
            <person name="Lai J."/>
        </authorList>
    </citation>
    <scope>NUCLEOTIDE SEQUENCE [LARGE SCALE GENOMIC DNA]</scope>
    <source>
        <tissue evidence="13">Seedling</tissue>
    </source>
</reference>
<evidence type="ECO:0000259" key="11">
    <source>
        <dbReference type="Pfam" id="PF24657"/>
    </source>
</evidence>
<evidence type="ECO:0000259" key="10">
    <source>
        <dbReference type="Pfam" id="PF24655"/>
    </source>
</evidence>
<feature type="region of interest" description="Disordered" evidence="6">
    <location>
        <begin position="877"/>
        <end position="899"/>
    </location>
</feature>
<evidence type="ECO:0000256" key="2">
    <source>
        <dbReference type="ARBA" id="ARBA00022553"/>
    </source>
</evidence>
<dbReference type="Pfam" id="PF24658">
    <property type="entry name" value="DUF7647"/>
    <property type="match status" value="1"/>
</dbReference>
<comment type="caution">
    <text evidence="13">The sequence shown here is derived from an EMBL/GenBank/DDBJ whole genome shotgun (WGS) entry which is preliminary data.</text>
</comment>
<dbReference type="InterPro" id="IPR007309">
    <property type="entry name" value="TFIIIC_Bblock-bd"/>
</dbReference>
<keyword evidence="4" id="KW-0804">Transcription</keyword>
<dbReference type="Pfam" id="PF24655">
    <property type="entry name" value="DUF7645"/>
    <property type="match status" value="1"/>
</dbReference>
<feature type="domain" description="DUF7647" evidence="12">
    <location>
        <begin position="647"/>
        <end position="819"/>
    </location>
</feature>
<sequence length="1511" mass="170446">MDELVSVALEEVCARLAPGIPVVDLWPALRGTLDATGLPLGPAVKRALWARILALRVVNLVEGDGDGVPISAGDPAEKDFEEAERRGMRLVASAGIRDNFLGLYERRFAKSELSAVQKATLECVAASRTSGVPQSELCKKFRMKGNNFHFIAKSLESQRLIVRQSTIIKMKDHGAEREDASQNKHIINTNSLYLSRYAKDLNMTSQQRIEITKPELLGSNEEANVDAFRVDGAFDVNSKNDISIHDYLPAMKAICDKLEEASGKVDCSHIFPIKAMLVVRCLRLLKNFDPNEFQPKSIASNFKFVKKGQATDQILELPLENCIYDMISSQGTKGITLVEIGKHLGLNNSKKLHKRVSSMLKKFNLTWEAEVPDKTSQYRIWTSKNFSLYKAGTALQNFEALSEDCDDCSDLWSLVSSKDLESPSSQGKLLLLEEENHDKPIGHHIQNNRDASAAVSQLVEEGCNQIAIKLNKKKFVLKVELHKWLERLEKKDGKIMDRKTLTRTLNKLQQEGSCKCIKVSAPLVTNYARSRLFDVILHSSVGDVSPELVEQFRTRQRNFDTESRAGAAAKVKQNQHMTAIPGLRISRRVKVYKPLLLEAMYANGFIGAKMIRAKLFHKFLWAYVNSLPNWCNAFGCTKAGQYDKSLNQSCLLFSMEAAMKEMPLELFLQIVGSAKKIDNMITLCRLGKTLSEIPTEEYNQILDTHANGRLSRLVNILDKLKLVQLAKEFLEDAGVSSNAMYTHSMELRPYIEEPMPRILPSSQLNNHRKIRHDFVLSKKEFVDSYWETLECCYLTAGLADPLSAFPGSSVPEVSHRRSWCSLRVMTTEQRLELQQRIMDVGEKGKIPFKDCVRIARELNLSVEQVLRLSYERQSRLHEQPSFTSKQKQQRVGSGLTPVRRKRRADGTSLKLLKRTVQASGSAEQILEQPIVDEEVPMISRYAILRKSCMRSKRFFWTCESDRKLLMAYIRVRAVLGARYYRVPWKSLSDLPAPPHTCLRRMALLLKTNGKIRGAVMCLCNLLGERYVRYLEKERSLKRRRLFPQISNRSQENSLDSDCEQFNWDDFEVPEIKSALNEVLELIQTEKIDQAKRIGPVNQKNINNDNDVTKDTICSQELPVTGSGGKPYTLSSQFLTNACCSPFPFGSGKKASIFSNWLIAQQKNTTDSGVYLYPDIQCGEIVHLFSLVLSGNLLISPFLPSEGVGEADEPNSSGPLVVDTSGLADNSHKRKADTVKLKSSKAKKPKPLPKIESDFCYRREKGFPAIQIGLNLHRIQTSNFLQEFHGKESSIFTSSWAMSKKNVDLHAERHIMPLFSNCLSSYRHLLSESQLENSYSGWPWDAMTNYAEELSPVSEHQNELFTLSPELFRNAFLVIHQAAMQLVLIIVDTLKRFQLAVKVNAYDGVQIVDSLHSSKYHIATLAECDSCCCTDPPTSQFVDNENTKNLLKEKHTKPINFPGPIKMLGDGHTVTVINVQSKLSPPYMHSKDPGDAERILGTCSTNHPLLCPWLVI</sequence>
<feature type="domain" description="General transcription factor 3C polypeptide 1 winged-helix" evidence="8">
    <location>
        <begin position="1"/>
        <end position="104"/>
    </location>
</feature>
<dbReference type="GO" id="GO:0005634">
    <property type="term" value="C:nucleus"/>
    <property type="evidence" value="ECO:0007669"/>
    <property type="project" value="UniProtKB-SubCell"/>
</dbReference>
<dbReference type="InterPro" id="IPR056467">
    <property type="entry name" value="eWH_GTF3C1"/>
</dbReference>
<dbReference type="InterPro" id="IPR056064">
    <property type="entry name" value="DUF7647"/>
</dbReference>
<gene>
    <name evidence="13" type="ORF">Zm00014a_000861</name>
</gene>
<dbReference type="Pfam" id="PF24657">
    <property type="entry name" value="DUF7646"/>
    <property type="match status" value="1"/>
</dbReference>
<accession>A0A3L6EI52</accession>
<dbReference type="InterPro" id="IPR035625">
    <property type="entry name" value="Tfc3-like_eWH"/>
</dbReference>
<dbReference type="Proteomes" id="UP000251960">
    <property type="component" value="Chromosome 5"/>
</dbReference>
<evidence type="ECO:0000256" key="1">
    <source>
        <dbReference type="ARBA" id="ARBA00004123"/>
    </source>
</evidence>
<dbReference type="PANTHER" id="PTHR15180:SF1">
    <property type="entry name" value="GENERAL TRANSCRIPTION FACTOR 3C POLYPEPTIDE 1"/>
    <property type="match status" value="1"/>
</dbReference>
<evidence type="ECO:0000313" key="13">
    <source>
        <dbReference type="EMBL" id="PWZ20490.1"/>
    </source>
</evidence>
<evidence type="ECO:0000256" key="4">
    <source>
        <dbReference type="ARBA" id="ARBA00023163"/>
    </source>
</evidence>
<evidence type="ECO:0000256" key="3">
    <source>
        <dbReference type="ARBA" id="ARBA00023125"/>
    </source>
</evidence>
<evidence type="ECO:0000259" key="9">
    <source>
        <dbReference type="Pfam" id="PF24101"/>
    </source>
</evidence>
<dbReference type="GO" id="GO:0003677">
    <property type="term" value="F:DNA binding"/>
    <property type="evidence" value="ECO:0007669"/>
    <property type="project" value="UniProtKB-KW"/>
</dbReference>
<dbReference type="InterPro" id="IPR056063">
    <property type="entry name" value="DUF7646"/>
</dbReference>
<evidence type="ECO:0000259" key="8">
    <source>
        <dbReference type="Pfam" id="PF23704"/>
    </source>
</evidence>
<dbReference type="EMBL" id="NCVQ01000006">
    <property type="protein sequence ID" value="PWZ20490.1"/>
    <property type="molecule type" value="Genomic_DNA"/>
</dbReference>
<feature type="compositionally biased region" description="Polar residues" evidence="6">
    <location>
        <begin position="880"/>
        <end position="891"/>
    </location>
</feature>
<dbReference type="ExpressionAtlas" id="A0A3L6EI52">
    <property type="expression patterns" value="baseline"/>
</dbReference>
<feature type="domain" description="DUF7645" evidence="10">
    <location>
        <begin position="821"/>
        <end position="879"/>
    </location>
</feature>
<dbReference type="Pfam" id="PF04182">
    <property type="entry name" value="B-block_TFIIIC"/>
    <property type="match status" value="1"/>
</dbReference>
<evidence type="ECO:0000259" key="12">
    <source>
        <dbReference type="Pfam" id="PF24658"/>
    </source>
</evidence>
<dbReference type="GO" id="GO:0006384">
    <property type="term" value="P:transcription initiation at RNA polymerase III promoter"/>
    <property type="evidence" value="ECO:0007669"/>
    <property type="project" value="InterPro"/>
</dbReference>
<evidence type="ECO:0000256" key="6">
    <source>
        <dbReference type="SAM" id="MobiDB-lite"/>
    </source>
</evidence>
<protein>
    <submittedName>
        <fullName evidence="13">Uncharacterized protein</fullName>
    </submittedName>
</protein>
<keyword evidence="2" id="KW-0597">Phosphoprotein</keyword>
<keyword evidence="5" id="KW-0539">Nucleus</keyword>
<dbReference type="InterPro" id="IPR056062">
    <property type="entry name" value="DUF7645"/>
</dbReference>
<feature type="domain" description="GTF3C1 extended winged-helix" evidence="9">
    <location>
        <begin position="464"/>
        <end position="564"/>
    </location>
</feature>
<proteinExistence type="predicted"/>
<dbReference type="GO" id="GO:0000127">
    <property type="term" value="C:transcription factor TFIIIC complex"/>
    <property type="evidence" value="ECO:0007669"/>
    <property type="project" value="InterPro"/>
</dbReference>
<evidence type="ECO:0000259" key="7">
    <source>
        <dbReference type="Pfam" id="PF04182"/>
    </source>
</evidence>
<comment type="subcellular location">
    <subcellularLocation>
        <location evidence="1">Nucleus</location>
    </subcellularLocation>
</comment>
<name>A0A3L6EI52_MAIZE</name>
<feature type="domain" description="B-block binding subunit of TFIIIC" evidence="7">
    <location>
        <begin position="115"/>
        <end position="200"/>
    </location>
</feature>
<dbReference type="CDD" id="cd16169">
    <property type="entry name" value="Tau138_eWH"/>
    <property type="match status" value="1"/>
</dbReference>
<dbReference type="PANTHER" id="PTHR15180">
    <property type="entry name" value="GENERAL TRANSCRIPTION FACTOR 3C POLYPEPTIDE 1"/>
    <property type="match status" value="1"/>
</dbReference>
<dbReference type="InterPro" id="IPR056428">
    <property type="entry name" value="WH_GTF3C1"/>
</dbReference>
<feature type="region of interest" description="Disordered" evidence="6">
    <location>
        <begin position="1203"/>
        <end position="1229"/>
    </location>
</feature>